<reference evidence="1 2" key="1">
    <citation type="submission" date="2013-12" db="EMBL/GenBank/DDBJ databases">
        <authorList>
            <person name="Cubeta M."/>
            <person name="Pakala S."/>
            <person name="Fedorova N."/>
            <person name="Thomas E."/>
            <person name="Dean R."/>
            <person name="Jabaji S."/>
            <person name="Neate S."/>
            <person name="Toda T."/>
            <person name="Tavantzis S."/>
            <person name="Vilgalys R."/>
            <person name="Bharathan N."/>
            <person name="Pakala S."/>
            <person name="Losada L.S."/>
            <person name="Zafar N."/>
            <person name="Nierman W."/>
        </authorList>
    </citation>
    <scope>NUCLEOTIDE SEQUENCE [LARGE SCALE GENOMIC DNA]</scope>
    <source>
        <strain evidence="1 2">123E</strain>
    </source>
</reference>
<proteinExistence type="predicted"/>
<organism evidence="1 2">
    <name type="scientific">Rhizoctonia solani 123E</name>
    <dbReference type="NCBI Taxonomy" id="1423351"/>
    <lineage>
        <taxon>Eukaryota</taxon>
        <taxon>Fungi</taxon>
        <taxon>Dikarya</taxon>
        <taxon>Basidiomycota</taxon>
        <taxon>Agaricomycotina</taxon>
        <taxon>Agaricomycetes</taxon>
        <taxon>Cantharellales</taxon>
        <taxon>Ceratobasidiaceae</taxon>
        <taxon>Rhizoctonia</taxon>
    </lineage>
</organism>
<dbReference type="OrthoDB" id="3258749at2759"/>
<protein>
    <submittedName>
        <fullName evidence="1">MFS-1 domain protein</fullName>
    </submittedName>
</protein>
<dbReference type="Proteomes" id="UP000027456">
    <property type="component" value="Unassembled WGS sequence"/>
</dbReference>
<dbReference type="STRING" id="1423351.A0A074RYG3"/>
<name>A0A074RYG3_9AGAM</name>
<sequence length="106" mass="11432">MSQTATCEIELLDTLPHLETGTPFDRAKSLYAQTPDDATRSSHTLAISLQPNEISGTRIGKIFIEDKVLYLAGACMGAFAVGLNDTATGANLPSFQAHYHLSYETV</sequence>
<dbReference type="EMBL" id="AZST01000128">
    <property type="protein sequence ID" value="KEP52039.1"/>
    <property type="molecule type" value="Genomic_DNA"/>
</dbReference>
<dbReference type="AlphaFoldDB" id="A0A074RYG3"/>
<evidence type="ECO:0000313" key="1">
    <source>
        <dbReference type="EMBL" id="KEP52039.1"/>
    </source>
</evidence>
<keyword evidence="2" id="KW-1185">Reference proteome</keyword>
<evidence type="ECO:0000313" key="2">
    <source>
        <dbReference type="Proteomes" id="UP000027456"/>
    </source>
</evidence>
<accession>A0A074RYG3</accession>
<comment type="caution">
    <text evidence="1">The sequence shown here is derived from an EMBL/GenBank/DDBJ whole genome shotgun (WGS) entry which is preliminary data.</text>
</comment>
<dbReference type="HOGENOM" id="CLU_2224693_0_0_1"/>
<gene>
    <name evidence="1" type="ORF">V565_051660</name>
</gene>